<dbReference type="Proteomes" id="UP001169217">
    <property type="component" value="Unassembled WGS sequence"/>
</dbReference>
<keyword evidence="2" id="KW-1185">Reference proteome</keyword>
<comment type="caution">
    <text evidence="1">The sequence shown here is derived from an EMBL/GenBank/DDBJ whole genome shotgun (WGS) entry which is preliminary data.</text>
</comment>
<organism evidence="1 2">
    <name type="scientific">Colletotrichum limetticola</name>
    <dbReference type="NCBI Taxonomy" id="1209924"/>
    <lineage>
        <taxon>Eukaryota</taxon>
        <taxon>Fungi</taxon>
        <taxon>Dikarya</taxon>
        <taxon>Ascomycota</taxon>
        <taxon>Pezizomycotina</taxon>
        <taxon>Sordariomycetes</taxon>
        <taxon>Hypocreomycetidae</taxon>
        <taxon>Glomerellales</taxon>
        <taxon>Glomerellaceae</taxon>
        <taxon>Colletotrichum</taxon>
        <taxon>Colletotrichum acutatum species complex</taxon>
    </lineage>
</organism>
<accession>A0ABQ9P788</accession>
<gene>
    <name evidence="1" type="ORF">CLIM01_14870</name>
</gene>
<dbReference type="InterPro" id="IPR036691">
    <property type="entry name" value="Endo/exonu/phosph_ase_sf"/>
</dbReference>
<dbReference type="SUPFAM" id="SSF56219">
    <property type="entry name" value="DNase I-like"/>
    <property type="match status" value="1"/>
</dbReference>
<dbReference type="EMBL" id="JARUPT010001097">
    <property type="protein sequence ID" value="KAK0367775.1"/>
    <property type="molecule type" value="Genomic_DNA"/>
</dbReference>
<sequence>MAALFRDPSIDNYDIIAIREPWRNPFNATTHRPAKDRFHLCYPSSEEKGPARVSLLINKKLDDSRWQSRDTSRGLCTVTIVIDDDAETSLALHNEVSCKSIVLPASSRILTPEGSESARSTKITVVYSIKAHITAEPNEAAKVF</sequence>
<evidence type="ECO:0000313" key="2">
    <source>
        <dbReference type="Proteomes" id="UP001169217"/>
    </source>
</evidence>
<proteinExistence type="predicted"/>
<protein>
    <submittedName>
        <fullName evidence="1">Zinc knuckle</fullName>
    </submittedName>
</protein>
<reference evidence="1" key="1">
    <citation type="submission" date="2023-04" db="EMBL/GenBank/DDBJ databases">
        <title>Colletotrichum limetticola genome sequence.</title>
        <authorList>
            <person name="Baroncelli R."/>
        </authorList>
    </citation>
    <scope>NUCLEOTIDE SEQUENCE</scope>
    <source>
        <strain evidence="1">KLA-Anderson</strain>
    </source>
</reference>
<dbReference type="Gene3D" id="3.60.10.10">
    <property type="entry name" value="Endonuclease/exonuclease/phosphatase"/>
    <property type="match status" value="1"/>
</dbReference>
<evidence type="ECO:0000313" key="1">
    <source>
        <dbReference type="EMBL" id="KAK0367775.1"/>
    </source>
</evidence>
<name>A0ABQ9P788_9PEZI</name>